<dbReference type="InterPro" id="IPR036291">
    <property type="entry name" value="NAD(P)-bd_dom_sf"/>
</dbReference>
<dbReference type="Pfam" id="PF13380">
    <property type="entry name" value="CoA_binding_2"/>
    <property type="match status" value="1"/>
</dbReference>
<evidence type="ECO:0000256" key="1">
    <source>
        <dbReference type="ARBA" id="ARBA00022598"/>
    </source>
</evidence>
<dbReference type="SUPFAM" id="SSF56059">
    <property type="entry name" value="Glutathione synthetase ATP-binding domain-like"/>
    <property type="match status" value="1"/>
</dbReference>
<comment type="similarity">
    <text evidence="4">In the N-terminal section; belongs to the acetate CoA ligase alpha subunit family.</text>
</comment>
<dbReference type="Pfam" id="PF13549">
    <property type="entry name" value="ATP-grasp_5"/>
    <property type="match status" value="1"/>
</dbReference>
<dbReference type="KEGG" id="kyr:CVV65_10465"/>
<evidence type="ECO:0000256" key="2">
    <source>
        <dbReference type="ARBA" id="ARBA00022741"/>
    </source>
</evidence>
<dbReference type="OrthoDB" id="9807426at2"/>
<reference evidence="9" key="1">
    <citation type="submission" date="2017-11" db="EMBL/GenBank/DDBJ databases">
        <title>Complete Genome Sequence of Kyrpidia sp. Strain EA-1, a thermophilic, hydrogen-oxidizing Bacterium, isolated from the Azores.</title>
        <authorList>
            <person name="Reiner J.E."/>
            <person name="Lapp C.J."/>
            <person name="Bunk B."/>
            <person name="Gescher J."/>
        </authorList>
    </citation>
    <scope>NUCLEOTIDE SEQUENCE [LARGE SCALE GENOMIC DNA]</scope>
    <source>
        <strain evidence="9">EA-1</strain>
    </source>
</reference>
<dbReference type="Pfam" id="PF19045">
    <property type="entry name" value="Ligase_CoA_2"/>
    <property type="match status" value="1"/>
</dbReference>
<dbReference type="SUPFAM" id="SSF55729">
    <property type="entry name" value="Acyl-CoA N-acyltransferases (Nat)"/>
    <property type="match status" value="1"/>
</dbReference>
<evidence type="ECO:0000256" key="3">
    <source>
        <dbReference type="ARBA" id="ARBA00022840"/>
    </source>
</evidence>
<dbReference type="InterPro" id="IPR013815">
    <property type="entry name" value="ATP_grasp_subdomain_1"/>
</dbReference>
<dbReference type="InterPro" id="IPR011761">
    <property type="entry name" value="ATP-grasp"/>
</dbReference>
<dbReference type="Gene3D" id="3.40.630.30">
    <property type="match status" value="1"/>
</dbReference>
<gene>
    <name evidence="8" type="ORF">CVV65_10465</name>
</gene>
<sequence length="902" mass="97158">MRAGSRAEYVEPLIPQDAPGAGRVILRDGRTALLRSVDGMDDRLRAFVRRETGDVRLQRLFGVEDGADGSGARTLLGVFQGDRDEHGLIAVGGWFQSAPSKPSAEVGFLVRKDKRGLGLGTILLEQLALMALRRGLDFFTATVDPNNREMLQVFQDSGFEIKMEEKGAPLRLGFAIRPNRRSVEGAERRERIATVASLRPFFQPKSVAVIGASRNPDAIGRRIFEYLLMNRFEGPVYPVNPSARVVGSVPAYPSVSALPEKVDLAVIAVPRDAVIPTVEECGRAGVRAVVVITAGFAETGAEGRAMQAQLIETARGYGMRVVGPNCLGLLNADPKIRLNASFSPIFPPYGPVSMSSQSGALGIAILQYAAEMGLGMSNFVSVGNKADVSGNDLLEYWEEDPNTGLILLYLESFGNPRRFSRIARRVGRKKPVLVVKSGRTEVGHRAAGSHTAALAANETMVDALFEQAGVIRADTLEEMFDIAALLAYQPLPAGKRIAVVTNAGGPGILAADVLAGMGLSLPETSPELQKRLGEVLPATASRRNPIDMIASATADQYRRVLEEILASPEYDAVIVIFLPVGLTPTEEVAQNITDALGTMRDRGISKPVATVLMGQGVPAALRVGDMLIPNYRFPEGAARALARAYRYAVWRATPEGIIPDFDDLDVDRARALIKEQLAAGASWLDPGTMAELFTCFGLPWAGGRVAATPEEAAGLAREIGFPVVVKMVSRTLLHKSEWGGVVLGLTDGEAVRAACQGIRERLAQAGRENELDGFLVQPMIQGGVELMVGVTTDPQFGPLIAFGLGGIYVEVLRDVVFRVTPLTDRGAREMVRGIRGYRLLEGYRGHAAADIPAVEDLLLRLSRMVEELPEVVELDLNPVMALEPGRGCRIVDARVRVARASR</sequence>
<dbReference type="PANTHER" id="PTHR43334:SF1">
    <property type="entry name" value="3-HYDROXYPROPIONATE--COA LIGASE [ADP-FORMING]"/>
    <property type="match status" value="1"/>
</dbReference>
<dbReference type="Gene3D" id="3.30.470.20">
    <property type="entry name" value="ATP-grasp fold, B domain"/>
    <property type="match status" value="1"/>
</dbReference>
<organism evidence="8 9">
    <name type="scientific">Kyrpidia spormannii</name>
    <dbReference type="NCBI Taxonomy" id="2055160"/>
    <lineage>
        <taxon>Bacteria</taxon>
        <taxon>Bacillati</taxon>
        <taxon>Bacillota</taxon>
        <taxon>Bacilli</taxon>
        <taxon>Bacillales</taxon>
        <taxon>Alicyclobacillaceae</taxon>
        <taxon>Kyrpidia</taxon>
    </lineage>
</organism>
<protein>
    <submittedName>
        <fullName evidence="8">GNAT family N-acetyltransferase</fullName>
    </submittedName>
</protein>
<dbReference type="InterPro" id="IPR043938">
    <property type="entry name" value="Ligase_CoA_dom"/>
</dbReference>
<evidence type="ECO:0000259" key="6">
    <source>
        <dbReference type="PROSITE" id="PS50975"/>
    </source>
</evidence>
<dbReference type="Gene3D" id="3.40.50.261">
    <property type="entry name" value="Succinyl-CoA synthetase domains"/>
    <property type="match status" value="2"/>
</dbReference>
<name>A0A2K8NDX5_9BACL</name>
<dbReference type="InterPro" id="IPR003781">
    <property type="entry name" value="CoA-bd"/>
</dbReference>
<dbReference type="SUPFAM" id="SSF51735">
    <property type="entry name" value="NAD(P)-binding Rossmann-fold domains"/>
    <property type="match status" value="1"/>
</dbReference>
<dbReference type="FunFam" id="3.30.1490.20:FF:000020">
    <property type="entry name" value="Protein lysine acetyltransferase"/>
    <property type="match status" value="1"/>
</dbReference>
<dbReference type="PROSITE" id="PS51186">
    <property type="entry name" value="GNAT"/>
    <property type="match status" value="1"/>
</dbReference>
<evidence type="ECO:0000313" key="9">
    <source>
        <dbReference type="Proteomes" id="UP000231932"/>
    </source>
</evidence>
<feature type="domain" description="N-acetyltransferase" evidence="7">
    <location>
        <begin position="32"/>
        <end position="177"/>
    </location>
</feature>
<dbReference type="InterPro" id="IPR016102">
    <property type="entry name" value="Succinyl-CoA_synth-like"/>
</dbReference>
<dbReference type="Gene3D" id="3.40.50.720">
    <property type="entry name" value="NAD(P)-binding Rossmann-like Domain"/>
    <property type="match status" value="1"/>
</dbReference>
<feature type="domain" description="ATP-grasp" evidence="6">
    <location>
        <begin position="690"/>
        <end position="899"/>
    </location>
</feature>
<dbReference type="PANTHER" id="PTHR43334">
    <property type="entry name" value="ACETATE--COA LIGASE [ADP-FORMING]"/>
    <property type="match status" value="1"/>
</dbReference>
<dbReference type="GO" id="GO:0005524">
    <property type="term" value="F:ATP binding"/>
    <property type="evidence" value="ECO:0007669"/>
    <property type="project" value="UniProtKB-UniRule"/>
</dbReference>
<evidence type="ECO:0000259" key="7">
    <source>
        <dbReference type="PROSITE" id="PS51186"/>
    </source>
</evidence>
<keyword evidence="2 5" id="KW-0547">Nucleotide-binding</keyword>
<proteinExistence type="inferred from homology"/>
<dbReference type="Pfam" id="PF13607">
    <property type="entry name" value="Succ_CoA_lig"/>
    <property type="match status" value="1"/>
</dbReference>
<dbReference type="GO" id="GO:0016747">
    <property type="term" value="F:acyltransferase activity, transferring groups other than amino-acyl groups"/>
    <property type="evidence" value="ECO:0007669"/>
    <property type="project" value="InterPro"/>
</dbReference>
<dbReference type="Gene3D" id="3.30.1490.20">
    <property type="entry name" value="ATP-grasp fold, A domain"/>
    <property type="match status" value="1"/>
</dbReference>
<dbReference type="InterPro" id="IPR000182">
    <property type="entry name" value="GNAT_dom"/>
</dbReference>
<evidence type="ECO:0000256" key="5">
    <source>
        <dbReference type="PROSITE-ProRule" id="PRU00409"/>
    </source>
</evidence>
<dbReference type="Pfam" id="PF00583">
    <property type="entry name" value="Acetyltransf_1"/>
    <property type="match status" value="1"/>
</dbReference>
<dbReference type="SUPFAM" id="SSF52210">
    <property type="entry name" value="Succinyl-CoA synthetase domains"/>
    <property type="match status" value="2"/>
</dbReference>
<dbReference type="GO" id="GO:0046872">
    <property type="term" value="F:metal ion binding"/>
    <property type="evidence" value="ECO:0007669"/>
    <property type="project" value="InterPro"/>
</dbReference>
<dbReference type="AlphaFoldDB" id="A0A2K8NDX5"/>
<keyword evidence="9" id="KW-1185">Reference proteome</keyword>
<dbReference type="Proteomes" id="UP000231932">
    <property type="component" value="Chromosome"/>
</dbReference>
<keyword evidence="3 5" id="KW-0067">ATP-binding</keyword>
<dbReference type="InterPro" id="IPR016181">
    <property type="entry name" value="Acyl_CoA_acyltransferase"/>
</dbReference>
<dbReference type="SMART" id="SM00881">
    <property type="entry name" value="CoA_binding"/>
    <property type="match status" value="1"/>
</dbReference>
<dbReference type="EMBL" id="CP024955">
    <property type="protein sequence ID" value="ATY86550.1"/>
    <property type="molecule type" value="Genomic_DNA"/>
</dbReference>
<keyword evidence="8" id="KW-0808">Transferase</keyword>
<keyword evidence="1" id="KW-0436">Ligase</keyword>
<dbReference type="InterPro" id="IPR051538">
    <property type="entry name" value="Acyl-CoA_Synth/Transferase"/>
</dbReference>
<accession>A0A2K8NDX5</accession>
<dbReference type="GO" id="GO:0043758">
    <property type="term" value="F:acetate-CoA ligase (ADP-forming) activity"/>
    <property type="evidence" value="ECO:0007669"/>
    <property type="project" value="InterPro"/>
</dbReference>
<evidence type="ECO:0000313" key="8">
    <source>
        <dbReference type="EMBL" id="ATY86550.1"/>
    </source>
</evidence>
<dbReference type="PROSITE" id="PS50975">
    <property type="entry name" value="ATP_GRASP"/>
    <property type="match status" value="1"/>
</dbReference>
<dbReference type="InterPro" id="IPR032875">
    <property type="entry name" value="Succ_CoA_lig_flav_dom"/>
</dbReference>
<evidence type="ECO:0000256" key="4">
    <source>
        <dbReference type="ARBA" id="ARBA00060888"/>
    </source>
</evidence>